<keyword evidence="2" id="KW-1185">Reference proteome</keyword>
<dbReference type="SUPFAM" id="SSF56399">
    <property type="entry name" value="ADP-ribosylation"/>
    <property type="match status" value="1"/>
</dbReference>
<dbReference type="RefSeq" id="WP_102075286.1">
    <property type="nucleotide sequence ID" value="NZ_PDNW01000019.1"/>
</dbReference>
<dbReference type="Proteomes" id="UP000234190">
    <property type="component" value="Unassembled WGS sequence"/>
</dbReference>
<dbReference type="OrthoDB" id="9800843at2"/>
<comment type="caution">
    <text evidence="1">The sequence shown here is derived from an EMBL/GenBank/DDBJ whole genome shotgun (WGS) entry which is preliminary data.</text>
</comment>
<name>A0A2N4U0F4_9BURK</name>
<gene>
    <name evidence="1" type="ORF">CR159_17640</name>
</gene>
<evidence type="ECO:0000313" key="1">
    <source>
        <dbReference type="EMBL" id="PLC48503.1"/>
    </source>
</evidence>
<sequence length="223" mass="24523">MTPGHLLLAYHGCDAITRDDLVSGRLGALDHSQNEYDWLGPGTYFFEGDPQRAMNFAQASADNPESLFTQRPIVTPAVVGAVICVHGCLDMTTQAGLIEFDQVLQQLITAGVPLASNDQDSPRLRRLNNQVFTALHGFRDEKAFEPYQMVRGAFAQGDPLGDRYSGFSRDGHIQVAVRDPNIIMSWFLPKEDRLMTEAEYSAASEALAAAPVGAARKPRRRTT</sequence>
<dbReference type="AlphaFoldDB" id="A0A2N4U0F4"/>
<accession>A0A2N4U0F4</accession>
<protein>
    <submittedName>
        <fullName evidence="1">Uncharacterized protein</fullName>
    </submittedName>
</protein>
<evidence type="ECO:0000313" key="2">
    <source>
        <dbReference type="Proteomes" id="UP000234190"/>
    </source>
</evidence>
<dbReference type="EMBL" id="PDNW01000019">
    <property type="protein sequence ID" value="PLC48503.1"/>
    <property type="molecule type" value="Genomic_DNA"/>
</dbReference>
<reference evidence="1 2" key="1">
    <citation type="submission" date="2017-10" db="EMBL/GenBank/DDBJ databases">
        <title>Two draft genome sequences of Pusillimonas sp. strains isolated from a nitrate- and radionuclide-contaminated groundwater in Russia.</title>
        <authorList>
            <person name="Grouzdev D.S."/>
            <person name="Tourova T.P."/>
            <person name="Goeva M.A."/>
            <person name="Babich T.L."/>
            <person name="Sokolova D.S."/>
            <person name="Abdullin R."/>
            <person name="Poltaraus A.B."/>
            <person name="Toshchakov S.V."/>
            <person name="Nazina T.N."/>
        </authorList>
    </citation>
    <scope>NUCLEOTIDE SEQUENCE [LARGE SCALE GENOMIC DNA]</scope>
    <source>
        <strain evidence="1 2">JR1/69-3-13</strain>
    </source>
</reference>
<proteinExistence type="predicted"/>
<organism evidence="1 2">
    <name type="scientific">Pollutimonas subterranea</name>
    <dbReference type="NCBI Taxonomy" id="2045210"/>
    <lineage>
        <taxon>Bacteria</taxon>
        <taxon>Pseudomonadati</taxon>
        <taxon>Pseudomonadota</taxon>
        <taxon>Betaproteobacteria</taxon>
        <taxon>Burkholderiales</taxon>
        <taxon>Alcaligenaceae</taxon>
        <taxon>Pollutimonas</taxon>
    </lineage>
</organism>